<keyword evidence="3" id="KW-1185">Reference proteome</keyword>
<name>A0A1B9Y3W4_9FLAO</name>
<feature type="domain" description="Cyclic nucleotide-binding" evidence="1">
    <location>
        <begin position="1"/>
        <end position="69"/>
    </location>
</feature>
<dbReference type="STRING" id="447689.BA195_00135"/>
<reference evidence="2 3" key="1">
    <citation type="submission" date="2016-06" db="EMBL/GenBank/DDBJ databases">
        <title>Draft Genome Sequence of Tenacibaculum soleae UCD-KL19.</title>
        <authorList>
            <person name="Eisen J.A."/>
            <person name="Coil D.A."/>
            <person name="Lujan K.M."/>
        </authorList>
    </citation>
    <scope>NUCLEOTIDE SEQUENCE [LARGE SCALE GENOMIC DNA]</scope>
    <source>
        <strain evidence="2 3">UCD-KL19</strain>
    </source>
</reference>
<dbReference type="CDD" id="cd00038">
    <property type="entry name" value="CAP_ED"/>
    <property type="match status" value="1"/>
</dbReference>
<proteinExistence type="predicted"/>
<accession>A0A1B9Y3W4</accession>
<gene>
    <name evidence="2" type="ORF">BA195_00135</name>
</gene>
<protein>
    <recommendedName>
        <fullName evidence="1">Cyclic nucleotide-binding domain-containing protein</fullName>
    </recommendedName>
</protein>
<evidence type="ECO:0000259" key="1">
    <source>
        <dbReference type="Pfam" id="PF00027"/>
    </source>
</evidence>
<evidence type="ECO:0000313" key="2">
    <source>
        <dbReference type="EMBL" id="OCK44456.1"/>
    </source>
</evidence>
<dbReference type="InterPro" id="IPR000595">
    <property type="entry name" value="cNMP-bd_dom"/>
</dbReference>
<dbReference type="AlphaFoldDB" id="A0A1B9Y3W4"/>
<dbReference type="InterPro" id="IPR018490">
    <property type="entry name" value="cNMP-bd_dom_sf"/>
</dbReference>
<sequence length="140" mass="16607">MYIITSGIARVFYYKEDKDVTVHISAEQETITAIDSFIQRKKSKYTIEALEDLEVLKIEHADLENLFEINPKFERFGRLFLQQIYVELVERIDDLQLHTTQERYQILLDKKPHLFKRISAKHIASFLGMTPETFSRIRAK</sequence>
<dbReference type="Gene3D" id="2.60.120.10">
    <property type="entry name" value="Jelly Rolls"/>
    <property type="match status" value="1"/>
</dbReference>
<dbReference type="EMBL" id="MAKX01000001">
    <property type="protein sequence ID" value="OCK44456.1"/>
    <property type="molecule type" value="Genomic_DNA"/>
</dbReference>
<organism evidence="2 3">
    <name type="scientific">Tenacibaculum soleae</name>
    <dbReference type="NCBI Taxonomy" id="447689"/>
    <lineage>
        <taxon>Bacteria</taxon>
        <taxon>Pseudomonadati</taxon>
        <taxon>Bacteroidota</taxon>
        <taxon>Flavobacteriia</taxon>
        <taxon>Flavobacteriales</taxon>
        <taxon>Flavobacteriaceae</taxon>
        <taxon>Tenacibaculum</taxon>
    </lineage>
</organism>
<dbReference type="InterPro" id="IPR014710">
    <property type="entry name" value="RmlC-like_jellyroll"/>
</dbReference>
<comment type="caution">
    <text evidence="2">The sequence shown here is derived from an EMBL/GenBank/DDBJ whole genome shotgun (WGS) entry which is preliminary data.</text>
</comment>
<evidence type="ECO:0000313" key="3">
    <source>
        <dbReference type="Proteomes" id="UP000093186"/>
    </source>
</evidence>
<dbReference type="Proteomes" id="UP000093186">
    <property type="component" value="Unassembled WGS sequence"/>
</dbReference>
<dbReference type="SUPFAM" id="SSF51206">
    <property type="entry name" value="cAMP-binding domain-like"/>
    <property type="match status" value="1"/>
</dbReference>
<dbReference type="Pfam" id="PF00027">
    <property type="entry name" value="cNMP_binding"/>
    <property type="match status" value="1"/>
</dbReference>